<dbReference type="RefSeq" id="XP_029721025.2">
    <property type="nucleotide sequence ID" value="XM_029865165.2"/>
</dbReference>
<dbReference type="EnsemblMetazoa" id="AALFPA23_014219.R20660">
    <property type="protein sequence ID" value="AALFPA23_014219.P20660"/>
    <property type="gene ID" value="AALFPA23_014219"/>
</dbReference>
<evidence type="ECO:0000313" key="3">
    <source>
        <dbReference type="Proteomes" id="UP000069940"/>
    </source>
</evidence>
<reference evidence="3" key="1">
    <citation type="journal article" date="2015" name="Proc. Natl. Acad. Sci. U.S.A.">
        <title>Genome sequence of the Asian Tiger mosquito, Aedes albopictus, reveals insights into its biology, genetics, and evolution.</title>
        <authorList>
            <person name="Chen X.G."/>
            <person name="Jiang X."/>
            <person name="Gu J."/>
            <person name="Xu M."/>
            <person name="Wu Y."/>
            <person name="Deng Y."/>
            <person name="Zhang C."/>
            <person name="Bonizzoni M."/>
            <person name="Dermauw W."/>
            <person name="Vontas J."/>
            <person name="Armbruster P."/>
            <person name="Huang X."/>
            <person name="Yang Y."/>
            <person name="Zhang H."/>
            <person name="He W."/>
            <person name="Peng H."/>
            <person name="Liu Y."/>
            <person name="Wu K."/>
            <person name="Chen J."/>
            <person name="Lirakis M."/>
            <person name="Topalis P."/>
            <person name="Van Leeuwen T."/>
            <person name="Hall A.B."/>
            <person name="Jiang X."/>
            <person name="Thorpe C."/>
            <person name="Mueller R.L."/>
            <person name="Sun C."/>
            <person name="Waterhouse R.M."/>
            <person name="Yan G."/>
            <person name="Tu Z.J."/>
            <person name="Fang X."/>
            <person name="James A.A."/>
        </authorList>
    </citation>
    <scope>NUCLEOTIDE SEQUENCE [LARGE SCALE GENOMIC DNA]</scope>
    <source>
        <strain evidence="3">Foshan</strain>
    </source>
</reference>
<sequence>MAADRELSLFLYHLTQEIVASKDYSDCNINHICGKYYENSTYPDRDRLRRLVSELKHKLKILQQDGSREVICPASIEPVASQQSCCPASQLTDVPKYHRCGCPRSRDHLDDYCPYPTKSSTTVKKTTSDKCVDTTTSVEVFSPTRLLISDSTQYSAPRSYHSYSTGTACGNSTCSNCGNFLNEQKSELVERSGYSPRSSEDSNTLVEQLLLKHSTAQQAAASSEILMRLAAGDRILCESCHGKCPLHRCGHIRGRYEPPPVCPGKCDCGPSCRSTRIPAGKKPNCNCPLKNCKHMENDDGMDGAGGSGGSGGLGRQGAILRQEASLTPPITCCGARRKKNRSEPQGTSCRRKSAKRKG</sequence>
<protein>
    <submittedName>
        <fullName evidence="2">Uncharacterized protein</fullName>
    </submittedName>
</protein>
<name>A0ABM1Z1X7_AEDAL</name>
<feature type="region of interest" description="Disordered" evidence="1">
    <location>
        <begin position="329"/>
        <end position="358"/>
    </location>
</feature>
<evidence type="ECO:0000256" key="1">
    <source>
        <dbReference type="SAM" id="MobiDB-lite"/>
    </source>
</evidence>
<keyword evidence="3" id="KW-1185">Reference proteome</keyword>
<dbReference type="Proteomes" id="UP000069940">
    <property type="component" value="Unassembled WGS sequence"/>
</dbReference>
<proteinExistence type="predicted"/>
<dbReference type="GeneID" id="115262646"/>
<feature type="compositionally biased region" description="Basic residues" evidence="1">
    <location>
        <begin position="349"/>
        <end position="358"/>
    </location>
</feature>
<accession>A0ABM1Z1X7</accession>
<organism evidence="2 3">
    <name type="scientific">Aedes albopictus</name>
    <name type="common">Asian tiger mosquito</name>
    <name type="synonym">Stegomyia albopicta</name>
    <dbReference type="NCBI Taxonomy" id="7160"/>
    <lineage>
        <taxon>Eukaryota</taxon>
        <taxon>Metazoa</taxon>
        <taxon>Ecdysozoa</taxon>
        <taxon>Arthropoda</taxon>
        <taxon>Hexapoda</taxon>
        <taxon>Insecta</taxon>
        <taxon>Pterygota</taxon>
        <taxon>Neoptera</taxon>
        <taxon>Endopterygota</taxon>
        <taxon>Diptera</taxon>
        <taxon>Nematocera</taxon>
        <taxon>Culicoidea</taxon>
        <taxon>Culicidae</taxon>
        <taxon>Culicinae</taxon>
        <taxon>Aedini</taxon>
        <taxon>Aedes</taxon>
        <taxon>Stegomyia</taxon>
    </lineage>
</organism>
<reference evidence="2" key="2">
    <citation type="submission" date="2025-05" db="UniProtKB">
        <authorList>
            <consortium name="EnsemblMetazoa"/>
        </authorList>
    </citation>
    <scope>IDENTIFICATION</scope>
    <source>
        <strain evidence="2">Foshan</strain>
    </source>
</reference>
<evidence type="ECO:0000313" key="2">
    <source>
        <dbReference type="EnsemblMetazoa" id="AALFPA23_014219.P20660"/>
    </source>
</evidence>